<name>A0A4R6XML8_9GAMM</name>
<dbReference type="AlphaFoldDB" id="A0A4R6XML8"/>
<dbReference type="EMBL" id="SNZB01000004">
    <property type="protein sequence ID" value="TDR19340.1"/>
    <property type="molecule type" value="Genomic_DNA"/>
</dbReference>
<proteinExistence type="predicted"/>
<accession>A0A4R6XML8</accession>
<dbReference type="Proteomes" id="UP000295724">
    <property type="component" value="Unassembled WGS sequence"/>
</dbReference>
<keyword evidence="2" id="KW-1185">Reference proteome</keyword>
<dbReference type="RefSeq" id="WP_099020236.1">
    <property type="nucleotide sequence ID" value="NZ_NIHB01000007.1"/>
</dbReference>
<reference evidence="1 2" key="1">
    <citation type="submission" date="2019-03" db="EMBL/GenBank/DDBJ databases">
        <title>Genomic Encyclopedia of Type Strains, Phase IV (KMG-IV): sequencing the most valuable type-strain genomes for metagenomic binning, comparative biology and taxonomic classification.</title>
        <authorList>
            <person name="Goeker M."/>
        </authorList>
    </citation>
    <scope>NUCLEOTIDE SEQUENCE [LARGE SCALE GENOMIC DNA]</scope>
    <source>
        <strain evidence="1 2">DSM 25488</strain>
    </source>
</reference>
<organism evidence="1 2">
    <name type="scientific">Marinicella litoralis</name>
    <dbReference type="NCBI Taxonomy" id="644220"/>
    <lineage>
        <taxon>Bacteria</taxon>
        <taxon>Pseudomonadati</taxon>
        <taxon>Pseudomonadota</taxon>
        <taxon>Gammaproteobacteria</taxon>
        <taxon>Lysobacterales</taxon>
        <taxon>Marinicellaceae</taxon>
        <taxon>Marinicella</taxon>
    </lineage>
</organism>
<comment type="caution">
    <text evidence="1">The sequence shown here is derived from an EMBL/GenBank/DDBJ whole genome shotgun (WGS) entry which is preliminary data.</text>
</comment>
<evidence type="ECO:0000313" key="1">
    <source>
        <dbReference type="EMBL" id="TDR19340.1"/>
    </source>
</evidence>
<gene>
    <name evidence="1" type="ORF">C8D91_1889</name>
</gene>
<dbReference type="OrthoDB" id="9917879at2"/>
<evidence type="ECO:0000313" key="2">
    <source>
        <dbReference type="Proteomes" id="UP000295724"/>
    </source>
</evidence>
<protein>
    <submittedName>
        <fullName evidence="1">Uncharacterized protein</fullName>
    </submittedName>
</protein>
<sequence length="180" mass="20401">MISLQHSFLTSFLKASSLTVLMIGGLLAQSYATTALFSDTVMKMNIEFSSTEDNSEKPQVASMTVHNEQESSIAFGDHQINIKTTFIKWTEDAVEPEQILAELKLLKLADNGDIINMHKPTLMIDKDKWAEFRIAPSDEMEGIEFKMKYEDYNHAEDDNAMNDEPAWLNWDLKSAEAEVC</sequence>